<dbReference type="EC" id="2.6.1.16" evidence="2"/>
<dbReference type="InterPro" id="IPR001347">
    <property type="entry name" value="SIS_dom"/>
</dbReference>
<feature type="non-terminal residue" evidence="6">
    <location>
        <position position="1"/>
    </location>
</feature>
<evidence type="ECO:0000313" key="6">
    <source>
        <dbReference type="EMBL" id="SFI25815.1"/>
    </source>
</evidence>
<dbReference type="PROSITE" id="PS51464">
    <property type="entry name" value="SIS"/>
    <property type="match status" value="1"/>
</dbReference>
<feature type="domain" description="SIS" evidence="5">
    <location>
        <begin position="1"/>
        <end position="122"/>
    </location>
</feature>
<dbReference type="SUPFAM" id="SSF53697">
    <property type="entry name" value="SIS domain"/>
    <property type="match status" value="1"/>
</dbReference>
<dbReference type="Gene3D" id="3.40.50.10490">
    <property type="entry name" value="Glucose-6-phosphate isomerase like protein, domain 1"/>
    <property type="match status" value="1"/>
</dbReference>
<evidence type="ECO:0000256" key="4">
    <source>
        <dbReference type="ARBA" id="ARBA00022962"/>
    </source>
</evidence>
<evidence type="ECO:0000256" key="1">
    <source>
        <dbReference type="ARBA" id="ARBA00001031"/>
    </source>
</evidence>
<dbReference type="InterPro" id="IPR035490">
    <property type="entry name" value="GlmS/FrlB_SIS"/>
</dbReference>
<dbReference type="GO" id="GO:0046349">
    <property type="term" value="P:amino sugar biosynthetic process"/>
    <property type="evidence" value="ECO:0007669"/>
    <property type="project" value="UniProtKB-ARBA"/>
</dbReference>
<dbReference type="Pfam" id="PF01380">
    <property type="entry name" value="SIS"/>
    <property type="match status" value="1"/>
</dbReference>
<dbReference type="EMBL" id="FOPY01000040">
    <property type="protein sequence ID" value="SFI25815.1"/>
    <property type="molecule type" value="Genomic_DNA"/>
</dbReference>
<dbReference type="PANTHER" id="PTHR10937:SF0">
    <property type="entry name" value="GLUTAMINE--FRUCTOSE-6-PHOSPHATE TRANSAMINASE (ISOMERIZING)"/>
    <property type="match status" value="1"/>
</dbReference>
<evidence type="ECO:0000256" key="3">
    <source>
        <dbReference type="ARBA" id="ARBA00016090"/>
    </source>
</evidence>
<dbReference type="FunFam" id="3.40.50.10490:FF:000002">
    <property type="entry name" value="Glutamine--fructose-6-phosphate aminotransferase [isomerizing]"/>
    <property type="match status" value="1"/>
</dbReference>
<evidence type="ECO:0000256" key="2">
    <source>
        <dbReference type="ARBA" id="ARBA00012916"/>
    </source>
</evidence>
<dbReference type="GO" id="GO:0006002">
    <property type="term" value="P:fructose 6-phosphate metabolic process"/>
    <property type="evidence" value="ECO:0007669"/>
    <property type="project" value="TreeGrafter"/>
</dbReference>
<dbReference type="GO" id="GO:0006047">
    <property type="term" value="P:UDP-N-acetylglucosamine metabolic process"/>
    <property type="evidence" value="ECO:0007669"/>
    <property type="project" value="TreeGrafter"/>
</dbReference>
<dbReference type="PANTHER" id="PTHR10937">
    <property type="entry name" value="GLUCOSAMINE--FRUCTOSE-6-PHOSPHATE AMINOTRANSFERASE, ISOMERIZING"/>
    <property type="match status" value="1"/>
</dbReference>
<organism evidence="6 7">
    <name type="scientific">Modicisalibacter xianhensis</name>
    <dbReference type="NCBI Taxonomy" id="442341"/>
    <lineage>
        <taxon>Bacteria</taxon>
        <taxon>Pseudomonadati</taxon>
        <taxon>Pseudomonadota</taxon>
        <taxon>Gammaproteobacteria</taxon>
        <taxon>Oceanospirillales</taxon>
        <taxon>Halomonadaceae</taxon>
        <taxon>Modicisalibacter</taxon>
    </lineage>
</organism>
<accession>A0A1I3GQN1</accession>
<dbReference type="RefSeq" id="WP_143097656.1">
    <property type="nucleotide sequence ID" value="NZ_FOPY01000040.1"/>
</dbReference>
<dbReference type="GO" id="GO:0004360">
    <property type="term" value="F:glutamine-fructose-6-phosphate transaminase (isomerizing) activity"/>
    <property type="evidence" value="ECO:0007669"/>
    <property type="project" value="UniProtKB-EC"/>
</dbReference>
<dbReference type="GO" id="GO:0006487">
    <property type="term" value="P:protein N-linked glycosylation"/>
    <property type="evidence" value="ECO:0007669"/>
    <property type="project" value="TreeGrafter"/>
</dbReference>
<name>A0A1I3GQN1_9GAMM</name>
<keyword evidence="4" id="KW-0315">Glutamine amidotransferase</keyword>
<dbReference type="GO" id="GO:0005829">
    <property type="term" value="C:cytosol"/>
    <property type="evidence" value="ECO:0007669"/>
    <property type="project" value="TreeGrafter"/>
</dbReference>
<reference evidence="6 7" key="1">
    <citation type="submission" date="2016-10" db="EMBL/GenBank/DDBJ databases">
        <authorList>
            <person name="de Groot N.N."/>
        </authorList>
    </citation>
    <scope>NUCLEOTIDE SEQUENCE [LARGE SCALE GENOMIC DNA]</scope>
    <source>
        <strain evidence="6 7">CGMCC 1.6848</strain>
    </source>
</reference>
<dbReference type="InterPro" id="IPR046348">
    <property type="entry name" value="SIS_dom_sf"/>
</dbReference>
<gene>
    <name evidence="6" type="ORF">SAMN04487959_1401</name>
</gene>
<keyword evidence="7" id="KW-1185">Reference proteome</keyword>
<protein>
    <recommendedName>
        <fullName evidence="3">Glutamine--fructose-6-phosphate aminotransferase [isomerizing]</fullName>
        <ecNumber evidence="2">2.6.1.16</ecNumber>
    </recommendedName>
</protein>
<dbReference type="GO" id="GO:0097367">
    <property type="term" value="F:carbohydrate derivative binding"/>
    <property type="evidence" value="ECO:0007669"/>
    <property type="project" value="InterPro"/>
</dbReference>
<evidence type="ECO:0000313" key="7">
    <source>
        <dbReference type="Proteomes" id="UP000199040"/>
    </source>
</evidence>
<dbReference type="CDD" id="cd05009">
    <property type="entry name" value="SIS_GlmS_GlmD_2"/>
    <property type="match status" value="1"/>
</dbReference>
<comment type="catalytic activity">
    <reaction evidence="1">
        <text>D-fructose 6-phosphate + L-glutamine = D-glucosamine 6-phosphate + L-glutamate</text>
        <dbReference type="Rhea" id="RHEA:13237"/>
        <dbReference type="ChEBI" id="CHEBI:29985"/>
        <dbReference type="ChEBI" id="CHEBI:58359"/>
        <dbReference type="ChEBI" id="CHEBI:58725"/>
        <dbReference type="ChEBI" id="CHEBI:61527"/>
        <dbReference type="EC" id="2.6.1.16"/>
    </reaction>
</comment>
<sequence>PIALEGALKLKEISYIHAEAYPAGELKHGPLALVDSEMPVISVAPNDELLEKLKSNLQEVRARGGELFVFADERVPLDDAEGIRVLRLPYVDEALTPILYTLPLQLLSYHVAVLKGTDVDQPRNLAKSVTVE</sequence>
<proteinExistence type="predicted"/>
<dbReference type="AlphaFoldDB" id="A0A1I3GQN1"/>
<evidence type="ECO:0000259" key="5">
    <source>
        <dbReference type="PROSITE" id="PS51464"/>
    </source>
</evidence>
<dbReference type="STRING" id="442341.SAMN04487959_1401"/>
<dbReference type="Proteomes" id="UP000199040">
    <property type="component" value="Unassembled WGS sequence"/>
</dbReference>